<evidence type="ECO:0000313" key="10">
    <source>
        <dbReference type="EMBL" id="QDU80513.1"/>
    </source>
</evidence>
<dbReference type="EC" id="2.1.1.-" evidence="8"/>
<dbReference type="Gene3D" id="3.40.50.150">
    <property type="entry name" value="Vaccinia Virus protein VP39"/>
    <property type="match status" value="1"/>
</dbReference>
<dbReference type="GO" id="GO:0003677">
    <property type="term" value="F:DNA binding"/>
    <property type="evidence" value="ECO:0007669"/>
    <property type="project" value="UniProtKB-KW"/>
</dbReference>
<keyword evidence="2 10" id="KW-0489">Methyltransferase</keyword>
<dbReference type="SUPFAM" id="SSF53335">
    <property type="entry name" value="S-adenosyl-L-methionine-dependent methyltransferases"/>
    <property type="match status" value="1"/>
</dbReference>
<evidence type="ECO:0000259" key="9">
    <source>
        <dbReference type="Pfam" id="PF01555"/>
    </source>
</evidence>
<dbReference type="PRINTS" id="PR00508">
    <property type="entry name" value="S21N4MTFRASE"/>
</dbReference>
<evidence type="ECO:0000256" key="5">
    <source>
        <dbReference type="ARBA" id="ARBA00022747"/>
    </source>
</evidence>
<evidence type="ECO:0000313" key="11">
    <source>
        <dbReference type="Proteomes" id="UP000317178"/>
    </source>
</evidence>
<evidence type="ECO:0000256" key="8">
    <source>
        <dbReference type="RuleBase" id="RU362026"/>
    </source>
</evidence>
<sequence length="289" mass="33329">MEYLELPLDQIIHTDCVEGMKSLPDDCIDLIVTSPPYGNLRTYDGPPYTSELFQQVAKELTRITKHRGVICWVVRNQIVKGSENCQAEREKLFFVNELSLKSHQTIILVPAGSPPTDVSHKRYANNFDYIYVFCKGDSPEYVYLHKDRRNTNVGAATKSRQHRNAKGEIKNSGSHEYIVKEWGYRTNVWNFALGYGRTTKDYHIVNHPALMPEKLAEDLITSFSKTDQLVFDPFAGGGTTLKLAMLNHRRYLGMERDAKYVEMARKRLIHAETHDRVERINRFLSSFKP</sequence>
<dbReference type="PROSITE" id="PS00093">
    <property type="entry name" value="N4_MTASE"/>
    <property type="match status" value="1"/>
</dbReference>
<evidence type="ECO:0000256" key="3">
    <source>
        <dbReference type="ARBA" id="ARBA00022679"/>
    </source>
</evidence>
<protein>
    <recommendedName>
        <fullName evidence="8">Methyltransferase</fullName>
        <ecNumber evidence="8">2.1.1.-</ecNumber>
    </recommendedName>
</protein>
<keyword evidence="5" id="KW-0680">Restriction system</keyword>
<dbReference type="InterPro" id="IPR017985">
    <property type="entry name" value="MeTrfase_CN4_CS"/>
</dbReference>
<evidence type="ECO:0000256" key="2">
    <source>
        <dbReference type="ARBA" id="ARBA00022603"/>
    </source>
</evidence>
<dbReference type="InterPro" id="IPR002941">
    <property type="entry name" value="DNA_methylase_N4/N6"/>
</dbReference>
<comment type="similarity">
    <text evidence="1">Belongs to the N(4)/N(6)-methyltransferase family. N(4) subfamily.</text>
</comment>
<organism evidence="10 11">
    <name type="scientific">Polystyrenella longa</name>
    <dbReference type="NCBI Taxonomy" id="2528007"/>
    <lineage>
        <taxon>Bacteria</taxon>
        <taxon>Pseudomonadati</taxon>
        <taxon>Planctomycetota</taxon>
        <taxon>Planctomycetia</taxon>
        <taxon>Planctomycetales</taxon>
        <taxon>Planctomycetaceae</taxon>
        <taxon>Polystyrenella</taxon>
    </lineage>
</organism>
<evidence type="ECO:0000256" key="1">
    <source>
        <dbReference type="ARBA" id="ARBA00010203"/>
    </source>
</evidence>
<dbReference type="InterPro" id="IPR001091">
    <property type="entry name" value="RM_Methyltransferase"/>
</dbReference>
<dbReference type="PANTHER" id="PTHR13370:SF3">
    <property type="entry name" value="TRNA (GUANINE(10)-N2)-METHYLTRANSFERASE HOMOLOG"/>
    <property type="match status" value="1"/>
</dbReference>
<dbReference type="REBASE" id="356320">
    <property type="entry name" value="M2.PbaPla110ORF22420P"/>
</dbReference>
<name>A0A518CMS6_9PLAN</name>
<dbReference type="Proteomes" id="UP000317178">
    <property type="component" value="Chromosome"/>
</dbReference>
<dbReference type="GO" id="GO:0009007">
    <property type="term" value="F:site-specific DNA-methyltransferase (adenine-specific) activity"/>
    <property type="evidence" value="ECO:0007669"/>
    <property type="project" value="TreeGrafter"/>
</dbReference>
<accession>A0A518CMS6</accession>
<dbReference type="GO" id="GO:0015667">
    <property type="term" value="F:site-specific DNA-methyltransferase (cytosine-N4-specific) activity"/>
    <property type="evidence" value="ECO:0007669"/>
    <property type="project" value="UniProtKB-EC"/>
</dbReference>
<evidence type="ECO:0000256" key="7">
    <source>
        <dbReference type="ARBA" id="ARBA00049120"/>
    </source>
</evidence>
<keyword evidence="4" id="KW-0949">S-adenosyl-L-methionine</keyword>
<dbReference type="KEGG" id="plon:Pla110_22430"/>
<dbReference type="AlphaFoldDB" id="A0A518CMS6"/>
<proteinExistence type="inferred from homology"/>
<keyword evidence="6" id="KW-0238">DNA-binding</keyword>
<keyword evidence="3 10" id="KW-0808">Transferase</keyword>
<dbReference type="GO" id="GO:0005737">
    <property type="term" value="C:cytoplasm"/>
    <property type="evidence" value="ECO:0007669"/>
    <property type="project" value="TreeGrafter"/>
</dbReference>
<reference evidence="10 11" key="1">
    <citation type="submission" date="2019-02" db="EMBL/GenBank/DDBJ databases">
        <title>Deep-cultivation of Planctomycetes and their phenomic and genomic characterization uncovers novel biology.</title>
        <authorList>
            <person name="Wiegand S."/>
            <person name="Jogler M."/>
            <person name="Boedeker C."/>
            <person name="Pinto D."/>
            <person name="Vollmers J."/>
            <person name="Rivas-Marin E."/>
            <person name="Kohn T."/>
            <person name="Peeters S.H."/>
            <person name="Heuer A."/>
            <person name="Rast P."/>
            <person name="Oberbeckmann S."/>
            <person name="Bunk B."/>
            <person name="Jeske O."/>
            <person name="Meyerdierks A."/>
            <person name="Storesund J.E."/>
            <person name="Kallscheuer N."/>
            <person name="Luecker S."/>
            <person name="Lage O.M."/>
            <person name="Pohl T."/>
            <person name="Merkel B.J."/>
            <person name="Hornburger P."/>
            <person name="Mueller R.-W."/>
            <person name="Bruemmer F."/>
            <person name="Labrenz M."/>
            <person name="Spormann A.M."/>
            <person name="Op den Camp H."/>
            <person name="Overmann J."/>
            <person name="Amann R."/>
            <person name="Jetten M.S.M."/>
            <person name="Mascher T."/>
            <person name="Medema M.H."/>
            <person name="Devos D.P."/>
            <person name="Kaster A.-K."/>
            <person name="Ovreas L."/>
            <person name="Rohde M."/>
            <person name="Galperin M.Y."/>
            <person name="Jogler C."/>
        </authorList>
    </citation>
    <scope>NUCLEOTIDE SEQUENCE [LARGE SCALE GENOMIC DNA]</scope>
    <source>
        <strain evidence="10 11">Pla110</strain>
    </source>
</reference>
<comment type="catalytic activity">
    <reaction evidence="7">
        <text>a 2'-deoxycytidine in DNA + S-adenosyl-L-methionine = an N(4)-methyl-2'-deoxycytidine in DNA + S-adenosyl-L-homocysteine + H(+)</text>
        <dbReference type="Rhea" id="RHEA:16857"/>
        <dbReference type="Rhea" id="RHEA-COMP:11369"/>
        <dbReference type="Rhea" id="RHEA-COMP:13674"/>
        <dbReference type="ChEBI" id="CHEBI:15378"/>
        <dbReference type="ChEBI" id="CHEBI:57856"/>
        <dbReference type="ChEBI" id="CHEBI:59789"/>
        <dbReference type="ChEBI" id="CHEBI:85452"/>
        <dbReference type="ChEBI" id="CHEBI:137933"/>
        <dbReference type="EC" id="2.1.1.113"/>
    </reaction>
</comment>
<evidence type="ECO:0000256" key="4">
    <source>
        <dbReference type="ARBA" id="ARBA00022691"/>
    </source>
</evidence>
<dbReference type="GO" id="GO:0008170">
    <property type="term" value="F:N-methyltransferase activity"/>
    <property type="evidence" value="ECO:0007669"/>
    <property type="project" value="InterPro"/>
</dbReference>
<dbReference type="GO" id="GO:0009307">
    <property type="term" value="P:DNA restriction-modification system"/>
    <property type="evidence" value="ECO:0007669"/>
    <property type="project" value="UniProtKB-KW"/>
</dbReference>
<dbReference type="GO" id="GO:0032259">
    <property type="term" value="P:methylation"/>
    <property type="evidence" value="ECO:0007669"/>
    <property type="project" value="UniProtKB-KW"/>
</dbReference>
<dbReference type="Pfam" id="PF01555">
    <property type="entry name" value="N6_N4_Mtase"/>
    <property type="match status" value="1"/>
</dbReference>
<feature type="domain" description="DNA methylase N-4/N-6" evidence="9">
    <location>
        <begin position="28"/>
        <end position="265"/>
    </location>
</feature>
<dbReference type="PANTHER" id="PTHR13370">
    <property type="entry name" value="RNA METHYLASE-RELATED"/>
    <property type="match status" value="1"/>
</dbReference>
<gene>
    <name evidence="10" type="primary">yhdJ_3</name>
    <name evidence="10" type="ORF">Pla110_22430</name>
</gene>
<dbReference type="EMBL" id="CP036281">
    <property type="protein sequence ID" value="QDU80513.1"/>
    <property type="molecule type" value="Genomic_DNA"/>
</dbReference>
<keyword evidence="11" id="KW-1185">Reference proteome</keyword>
<evidence type="ECO:0000256" key="6">
    <source>
        <dbReference type="ARBA" id="ARBA00023125"/>
    </source>
</evidence>
<dbReference type="InterPro" id="IPR029063">
    <property type="entry name" value="SAM-dependent_MTases_sf"/>
</dbReference>
<dbReference type="RefSeq" id="WP_197440658.1">
    <property type="nucleotide sequence ID" value="NZ_CP036281.1"/>
</dbReference>